<protein>
    <submittedName>
        <fullName evidence="3">CRIB domain-containing protein</fullName>
    </submittedName>
</protein>
<dbReference type="SUPFAM" id="SSF50729">
    <property type="entry name" value="PH domain-like"/>
    <property type="match status" value="1"/>
</dbReference>
<evidence type="ECO:0000313" key="3">
    <source>
        <dbReference type="EMBL" id="KAF7292786.1"/>
    </source>
</evidence>
<dbReference type="PROSITE" id="PS50108">
    <property type="entry name" value="CRIB"/>
    <property type="match status" value="1"/>
</dbReference>
<dbReference type="SMART" id="SM00461">
    <property type="entry name" value="WH1"/>
    <property type="match status" value="1"/>
</dbReference>
<comment type="caution">
    <text evidence="3">The sequence shown here is derived from an EMBL/GenBank/DDBJ whole genome shotgun (WGS) entry which is preliminary data.</text>
</comment>
<organism evidence="3 4">
    <name type="scientific">Mycena indigotica</name>
    <dbReference type="NCBI Taxonomy" id="2126181"/>
    <lineage>
        <taxon>Eukaryota</taxon>
        <taxon>Fungi</taxon>
        <taxon>Dikarya</taxon>
        <taxon>Basidiomycota</taxon>
        <taxon>Agaricomycotina</taxon>
        <taxon>Agaricomycetes</taxon>
        <taxon>Agaricomycetidae</taxon>
        <taxon>Agaricales</taxon>
        <taxon>Marasmiineae</taxon>
        <taxon>Mycenaceae</taxon>
        <taxon>Mycena</taxon>
    </lineage>
</organism>
<feature type="compositionally biased region" description="Basic residues" evidence="1">
    <location>
        <begin position="351"/>
        <end position="360"/>
    </location>
</feature>
<proteinExistence type="predicted"/>
<feature type="domain" description="CRIB" evidence="2">
    <location>
        <begin position="262"/>
        <end position="277"/>
    </location>
</feature>
<gene>
    <name evidence="3" type="ORF">MIND_01177300</name>
</gene>
<name>A0A8H6VUU5_9AGAR</name>
<feature type="region of interest" description="Disordered" evidence="1">
    <location>
        <begin position="277"/>
        <end position="296"/>
    </location>
</feature>
<reference evidence="3" key="1">
    <citation type="submission" date="2020-05" db="EMBL/GenBank/DDBJ databases">
        <title>Mycena genomes resolve the evolution of fungal bioluminescence.</title>
        <authorList>
            <person name="Tsai I.J."/>
        </authorList>
    </citation>
    <scope>NUCLEOTIDE SEQUENCE</scope>
    <source>
        <strain evidence="3">171206Taipei</strain>
    </source>
</reference>
<accession>A0A8H6VUU5</accession>
<dbReference type="EMBL" id="JACAZF010000011">
    <property type="protein sequence ID" value="KAF7292786.1"/>
    <property type="molecule type" value="Genomic_DNA"/>
</dbReference>
<dbReference type="InterPro" id="IPR000095">
    <property type="entry name" value="CRIB_dom"/>
</dbReference>
<sequence length="371" mass="41204">MRLLHAPHHEETTSLTGFTRLESRSSEKHTLRRSFIYTTLPVLPSLSQLRPFILFSSRLLADAMPGLTHQAHPLTVPELAIGTYLVHAHVVARLYHAPFAKEDWVSTGLTGLLLLGRDHKLRGAGESEWWFRLVDEEGSKRKTVWIFKIPSFGTTFEYRVDKPFFHIFGGASRRYGFLFTGQDDNAAGEFAIAVKESVCLPKVTRLPRSSTDSKASALTAFKLTGAMDFHLPRSIRSRLANFSRTSSVRSGALPQHKLNTKISSPQQDSFVHVAHVGMGPADDSDNSAESELEDGGRGSAWMIVGRGSAESARLPQALLVEQHQMAEKYLRPELVASQSWPAGKVSEGQPKTHRIRRKPSPRLSFSESPAT</sequence>
<dbReference type="AlphaFoldDB" id="A0A8H6VUU5"/>
<evidence type="ECO:0000313" key="4">
    <source>
        <dbReference type="Proteomes" id="UP000636479"/>
    </source>
</evidence>
<dbReference type="GeneID" id="59350804"/>
<dbReference type="Proteomes" id="UP000636479">
    <property type="component" value="Unassembled WGS sequence"/>
</dbReference>
<feature type="compositionally biased region" description="Acidic residues" evidence="1">
    <location>
        <begin position="282"/>
        <end position="293"/>
    </location>
</feature>
<dbReference type="OrthoDB" id="8963340at2759"/>
<keyword evidence="4" id="KW-1185">Reference proteome</keyword>
<dbReference type="InterPro" id="IPR011993">
    <property type="entry name" value="PH-like_dom_sf"/>
</dbReference>
<evidence type="ECO:0000259" key="2">
    <source>
        <dbReference type="PROSITE" id="PS50108"/>
    </source>
</evidence>
<dbReference type="InterPro" id="IPR000697">
    <property type="entry name" value="WH1/EVH1_dom"/>
</dbReference>
<dbReference type="Gene3D" id="2.30.29.30">
    <property type="entry name" value="Pleckstrin-homology domain (PH domain)/Phosphotyrosine-binding domain (PTB)"/>
    <property type="match status" value="1"/>
</dbReference>
<evidence type="ECO:0000256" key="1">
    <source>
        <dbReference type="SAM" id="MobiDB-lite"/>
    </source>
</evidence>
<feature type="region of interest" description="Disordered" evidence="1">
    <location>
        <begin position="336"/>
        <end position="371"/>
    </location>
</feature>
<dbReference type="RefSeq" id="XP_037215214.1">
    <property type="nucleotide sequence ID" value="XM_037368288.1"/>
</dbReference>